<dbReference type="InterPro" id="IPR036412">
    <property type="entry name" value="HAD-like_sf"/>
</dbReference>
<evidence type="ECO:0000256" key="4">
    <source>
        <dbReference type="ARBA" id="ARBA00022842"/>
    </source>
</evidence>
<comment type="caution">
    <text evidence="5">The sequence shown here is derived from an EMBL/GenBank/DDBJ whole genome shotgun (WGS) entry which is preliminary data.</text>
</comment>
<dbReference type="GO" id="GO:0016787">
    <property type="term" value="F:hydrolase activity"/>
    <property type="evidence" value="ECO:0007669"/>
    <property type="project" value="UniProtKB-KW"/>
</dbReference>
<keyword evidence="6" id="KW-1185">Reference proteome</keyword>
<dbReference type="InterPro" id="IPR041492">
    <property type="entry name" value="HAD_2"/>
</dbReference>
<dbReference type="AlphaFoldDB" id="A0A844TH85"/>
<dbReference type="CDD" id="cd07526">
    <property type="entry name" value="HAD_BPGM_like"/>
    <property type="match status" value="1"/>
</dbReference>
<keyword evidence="5" id="KW-0378">Hydrolase</keyword>
<name>A0A844TH85_9BRAD</name>
<dbReference type="SFLD" id="SFLDG01129">
    <property type="entry name" value="C1.5:_HAD__Beta-PGM__Phosphata"/>
    <property type="match status" value="1"/>
</dbReference>
<dbReference type="SUPFAM" id="SSF56784">
    <property type="entry name" value="HAD-like"/>
    <property type="match status" value="1"/>
</dbReference>
<evidence type="ECO:0000313" key="5">
    <source>
        <dbReference type="EMBL" id="MVT78547.1"/>
    </source>
</evidence>
<dbReference type="OrthoDB" id="9797743at2"/>
<dbReference type="Gene3D" id="1.10.150.240">
    <property type="entry name" value="Putative phosphatase, domain 2"/>
    <property type="match status" value="1"/>
</dbReference>
<dbReference type="EMBL" id="WQNE01000058">
    <property type="protein sequence ID" value="MVT78547.1"/>
    <property type="molecule type" value="Genomic_DNA"/>
</dbReference>
<dbReference type="RefSeq" id="WP_157337377.1">
    <property type="nucleotide sequence ID" value="NZ_JANADL010000075.1"/>
</dbReference>
<evidence type="ECO:0000313" key="6">
    <source>
        <dbReference type="Proteomes" id="UP000449969"/>
    </source>
</evidence>
<proteinExistence type="inferred from homology"/>
<dbReference type="InterPro" id="IPR051600">
    <property type="entry name" value="Beta-PGM-like"/>
</dbReference>
<comment type="cofactor">
    <cofactor evidence="1">
        <name>Mg(2+)</name>
        <dbReference type="ChEBI" id="CHEBI:18420"/>
    </cofactor>
</comment>
<evidence type="ECO:0000256" key="3">
    <source>
        <dbReference type="ARBA" id="ARBA00022723"/>
    </source>
</evidence>
<dbReference type="PANTHER" id="PTHR46193:SF10">
    <property type="entry name" value="6-PHOSPHOGLUCONATE PHOSPHATASE"/>
    <property type="match status" value="1"/>
</dbReference>
<dbReference type="Pfam" id="PF13419">
    <property type="entry name" value="HAD_2"/>
    <property type="match status" value="1"/>
</dbReference>
<reference evidence="5 6" key="1">
    <citation type="submission" date="2019-12" db="EMBL/GenBank/DDBJ databases">
        <title>Draft genome sequences Bradyrhizobium cajani AMBPC1010, Bradyrhizobium pachyrhizi AMBPC1040 and Bradyrhizobium yuanmingense ALSPC3051, three plant growth promoting strains isolated from nodules of Cajanus cajan L. in Dominican Republic.</title>
        <authorList>
            <person name="Flores-Felix J.D."/>
            <person name="Araujo J."/>
            <person name="Diaz-Alcantara C."/>
            <person name="Gonzalez-Andres F."/>
            <person name="Velazquez E."/>
        </authorList>
    </citation>
    <scope>NUCLEOTIDE SEQUENCE [LARGE SCALE GENOMIC DNA]</scope>
    <source>
        <strain evidence="5 6">1010</strain>
    </source>
</reference>
<dbReference type="GO" id="GO:0046872">
    <property type="term" value="F:metal ion binding"/>
    <property type="evidence" value="ECO:0007669"/>
    <property type="project" value="UniProtKB-KW"/>
</dbReference>
<dbReference type="PANTHER" id="PTHR46193">
    <property type="entry name" value="6-PHOSPHOGLUCONATE PHOSPHATASE"/>
    <property type="match status" value="1"/>
</dbReference>
<dbReference type="InterPro" id="IPR023214">
    <property type="entry name" value="HAD_sf"/>
</dbReference>
<evidence type="ECO:0000256" key="2">
    <source>
        <dbReference type="ARBA" id="ARBA00006171"/>
    </source>
</evidence>
<evidence type="ECO:0000256" key="1">
    <source>
        <dbReference type="ARBA" id="ARBA00001946"/>
    </source>
</evidence>
<dbReference type="InterPro" id="IPR023198">
    <property type="entry name" value="PGP-like_dom2"/>
</dbReference>
<dbReference type="Proteomes" id="UP000449969">
    <property type="component" value="Unassembled WGS sequence"/>
</dbReference>
<protein>
    <submittedName>
        <fullName evidence="5">HAD-IA family hydrolase</fullName>
    </submittedName>
</protein>
<keyword evidence="3" id="KW-0479">Metal-binding</keyword>
<organism evidence="5 6">
    <name type="scientific">Bradyrhizobium cajani</name>
    <dbReference type="NCBI Taxonomy" id="1928661"/>
    <lineage>
        <taxon>Bacteria</taxon>
        <taxon>Pseudomonadati</taxon>
        <taxon>Pseudomonadota</taxon>
        <taxon>Alphaproteobacteria</taxon>
        <taxon>Hyphomicrobiales</taxon>
        <taxon>Nitrobacteraceae</taxon>
        <taxon>Bradyrhizobium</taxon>
    </lineage>
</organism>
<dbReference type="NCBIfam" id="TIGR01509">
    <property type="entry name" value="HAD-SF-IA-v3"/>
    <property type="match status" value="1"/>
</dbReference>
<dbReference type="InterPro" id="IPR006439">
    <property type="entry name" value="HAD-SF_hydro_IA"/>
</dbReference>
<gene>
    <name evidence="5" type="ORF">GPL20_36910</name>
</gene>
<dbReference type="SFLD" id="SFLDG01135">
    <property type="entry name" value="C1.5.6:_HAD__Beta-PGM__Phospha"/>
    <property type="match status" value="1"/>
</dbReference>
<comment type="similarity">
    <text evidence="2">Belongs to the HAD-like hydrolase superfamily. CbbY/CbbZ/Gph/YieH family.</text>
</comment>
<sequence length="221" mass="23783">MDQGRPEPDLIIFDCDGVLVDSELLSCRCLSEVLAEFGFALSEDEALELFLGRSTKAIEQHYRDLGQVVPDGFLPRLKARVLETFAASLEPIPGVGAALSELTVPCCVASSSDIDRVSLSLDVTGLRPLFDNRIYTAQMVRNGKPAPDLFLYAAEKMRASPSRTLVIEDSVSGVQAGKAAGMTVWGFVGGGHYRARDGHAILSAAGADRVFGRMSDFWKGA</sequence>
<dbReference type="Gene3D" id="3.40.50.1000">
    <property type="entry name" value="HAD superfamily/HAD-like"/>
    <property type="match status" value="1"/>
</dbReference>
<keyword evidence="4" id="KW-0460">Magnesium</keyword>
<accession>A0A844TH85</accession>
<dbReference type="SFLD" id="SFLDS00003">
    <property type="entry name" value="Haloacid_Dehalogenase"/>
    <property type="match status" value="1"/>
</dbReference>